<reference evidence="1" key="1">
    <citation type="journal article" date="2015" name="Front. Microbiol.">
        <title>Combining genomic sequencing methods to explore viral diversity and reveal potential virus-host interactions.</title>
        <authorList>
            <person name="Chow C.E."/>
            <person name="Winget D.M."/>
            <person name="White R.A.III."/>
            <person name="Hallam S.J."/>
            <person name="Suttle C.A."/>
        </authorList>
    </citation>
    <scope>NUCLEOTIDE SEQUENCE</scope>
    <source>
        <strain evidence="1">Oxic3_4</strain>
    </source>
</reference>
<evidence type="ECO:0000313" key="1">
    <source>
        <dbReference type="EMBL" id="AKH48856.1"/>
    </source>
</evidence>
<organism evidence="1">
    <name type="scientific">uncultured marine virus</name>
    <dbReference type="NCBI Taxonomy" id="186617"/>
    <lineage>
        <taxon>Viruses</taxon>
        <taxon>environmental samples</taxon>
    </lineage>
</organism>
<reference evidence="1" key="2">
    <citation type="submission" date="2015-03" db="EMBL/GenBank/DDBJ databases">
        <authorList>
            <person name="Chow C.-E.T."/>
            <person name="Winget D.M."/>
            <person name="White R.A.III."/>
            <person name="Hallam S.J."/>
            <person name="Suttle C.A."/>
        </authorList>
    </citation>
    <scope>NUCLEOTIDE SEQUENCE</scope>
    <source>
        <strain evidence="1">Oxic3_4</strain>
    </source>
</reference>
<name>A0A0F7LCL9_9VIRU</name>
<dbReference type="EMBL" id="KR029610">
    <property type="protein sequence ID" value="AKH48856.1"/>
    <property type="molecule type" value="Genomic_DNA"/>
</dbReference>
<sequence>MSNALWRSLRLTLSAKVGFSRSIRALADFLAEANFLLIAFIQRVPSGERLPSFHSSTSSLNHCLSIRRSSSLPRSVSAMYLLSICRSVADSFTPLKVSENWKLTSTPSSPKRPARLLLSLEPTSKGVSVFQIWPA</sequence>
<accession>A0A0F7LCL9</accession>
<protein>
    <submittedName>
        <fullName evidence="1">Uncharacterized protein</fullName>
    </submittedName>
</protein>
<proteinExistence type="predicted"/>